<keyword evidence="3" id="KW-1185">Reference proteome</keyword>
<accession>A0A9D4T5S5</accession>
<gene>
    <name evidence="2" type="ORF">HPB52_016307</name>
</gene>
<dbReference type="AlphaFoldDB" id="A0A9D4T5S5"/>
<evidence type="ECO:0000256" key="1">
    <source>
        <dbReference type="SAM" id="MobiDB-lite"/>
    </source>
</evidence>
<protein>
    <recommendedName>
        <fullName evidence="4">Tick transposon</fullName>
    </recommendedName>
</protein>
<evidence type="ECO:0008006" key="4">
    <source>
        <dbReference type="Google" id="ProtNLM"/>
    </source>
</evidence>
<proteinExistence type="predicted"/>
<comment type="caution">
    <text evidence="2">The sequence shown here is derived from an EMBL/GenBank/DDBJ whole genome shotgun (WGS) entry which is preliminary data.</text>
</comment>
<reference evidence="2" key="1">
    <citation type="journal article" date="2020" name="Cell">
        <title>Large-Scale Comparative Analyses of Tick Genomes Elucidate Their Genetic Diversity and Vector Capacities.</title>
        <authorList>
            <consortium name="Tick Genome and Microbiome Consortium (TIGMIC)"/>
            <person name="Jia N."/>
            <person name="Wang J."/>
            <person name="Shi W."/>
            <person name="Du L."/>
            <person name="Sun Y."/>
            <person name="Zhan W."/>
            <person name="Jiang J.F."/>
            <person name="Wang Q."/>
            <person name="Zhang B."/>
            <person name="Ji P."/>
            <person name="Bell-Sakyi L."/>
            <person name="Cui X.M."/>
            <person name="Yuan T.T."/>
            <person name="Jiang B.G."/>
            <person name="Yang W.F."/>
            <person name="Lam T.T."/>
            <person name="Chang Q.C."/>
            <person name="Ding S.J."/>
            <person name="Wang X.J."/>
            <person name="Zhu J.G."/>
            <person name="Ruan X.D."/>
            <person name="Zhao L."/>
            <person name="Wei J.T."/>
            <person name="Ye R.Z."/>
            <person name="Que T.C."/>
            <person name="Du C.H."/>
            <person name="Zhou Y.H."/>
            <person name="Cheng J.X."/>
            <person name="Dai P.F."/>
            <person name="Guo W.B."/>
            <person name="Han X.H."/>
            <person name="Huang E.J."/>
            <person name="Li L.F."/>
            <person name="Wei W."/>
            <person name="Gao Y.C."/>
            <person name="Liu J.Z."/>
            <person name="Shao H.Z."/>
            <person name="Wang X."/>
            <person name="Wang C.C."/>
            <person name="Yang T.C."/>
            <person name="Huo Q.B."/>
            <person name="Li W."/>
            <person name="Chen H.Y."/>
            <person name="Chen S.E."/>
            <person name="Zhou L.G."/>
            <person name="Ni X.B."/>
            <person name="Tian J.H."/>
            <person name="Sheng Y."/>
            <person name="Liu T."/>
            <person name="Pan Y.S."/>
            <person name="Xia L.Y."/>
            <person name="Li J."/>
            <person name="Zhao F."/>
            <person name="Cao W.C."/>
        </authorList>
    </citation>
    <scope>NUCLEOTIDE SEQUENCE</scope>
    <source>
        <strain evidence="2">Rsan-2018</strain>
    </source>
</reference>
<organism evidence="2 3">
    <name type="scientific">Rhipicephalus sanguineus</name>
    <name type="common">Brown dog tick</name>
    <name type="synonym">Ixodes sanguineus</name>
    <dbReference type="NCBI Taxonomy" id="34632"/>
    <lineage>
        <taxon>Eukaryota</taxon>
        <taxon>Metazoa</taxon>
        <taxon>Ecdysozoa</taxon>
        <taxon>Arthropoda</taxon>
        <taxon>Chelicerata</taxon>
        <taxon>Arachnida</taxon>
        <taxon>Acari</taxon>
        <taxon>Parasitiformes</taxon>
        <taxon>Ixodida</taxon>
        <taxon>Ixodoidea</taxon>
        <taxon>Ixodidae</taxon>
        <taxon>Rhipicephalinae</taxon>
        <taxon>Rhipicephalus</taxon>
        <taxon>Rhipicephalus</taxon>
    </lineage>
</organism>
<feature type="region of interest" description="Disordered" evidence="1">
    <location>
        <begin position="135"/>
        <end position="158"/>
    </location>
</feature>
<dbReference type="VEuPathDB" id="VectorBase:RSAN_033786"/>
<sequence length="275" mass="30201">MARRLYERDATVVQFHALPLMQLAPQRKEHLERQQRKAVRCFMGLPRQSPMAAVQVWLLSPLMLRQALHRMDRLHRALPSFGGCGAGQLHGWDSSALSTKKWCPRLPVLYSPVHRPSGLWTCSWQPQHTANTGVRAPTVSHGKNSRQDAEASPDVHGRVCPGQPHSAATACVIPMTGTITRCRLPFHASSTAAEVAGFHLAASYFAATTAQLPVAILCDSRPALQALLPPDLAGITVALLHANDDTKLKYAEIRQRSHIFKNEQTCNSGADSYAL</sequence>
<evidence type="ECO:0000313" key="2">
    <source>
        <dbReference type="EMBL" id="KAH7976572.1"/>
    </source>
</evidence>
<evidence type="ECO:0000313" key="3">
    <source>
        <dbReference type="Proteomes" id="UP000821837"/>
    </source>
</evidence>
<dbReference type="EMBL" id="JABSTV010001246">
    <property type="protein sequence ID" value="KAH7976572.1"/>
    <property type="molecule type" value="Genomic_DNA"/>
</dbReference>
<dbReference type="Proteomes" id="UP000821837">
    <property type="component" value="Chromosome 10"/>
</dbReference>
<feature type="compositionally biased region" description="Basic and acidic residues" evidence="1">
    <location>
        <begin position="145"/>
        <end position="157"/>
    </location>
</feature>
<name>A0A9D4T5S5_RHISA</name>
<reference evidence="2" key="2">
    <citation type="submission" date="2021-09" db="EMBL/GenBank/DDBJ databases">
        <authorList>
            <person name="Jia N."/>
            <person name="Wang J."/>
            <person name="Shi W."/>
            <person name="Du L."/>
            <person name="Sun Y."/>
            <person name="Zhan W."/>
            <person name="Jiang J."/>
            <person name="Wang Q."/>
            <person name="Zhang B."/>
            <person name="Ji P."/>
            <person name="Sakyi L.B."/>
            <person name="Cui X."/>
            <person name="Yuan T."/>
            <person name="Jiang B."/>
            <person name="Yang W."/>
            <person name="Lam T.T.-Y."/>
            <person name="Chang Q."/>
            <person name="Ding S."/>
            <person name="Wang X."/>
            <person name="Zhu J."/>
            <person name="Ruan X."/>
            <person name="Zhao L."/>
            <person name="Wei J."/>
            <person name="Que T."/>
            <person name="Du C."/>
            <person name="Cheng J."/>
            <person name="Dai P."/>
            <person name="Han X."/>
            <person name="Huang E."/>
            <person name="Gao Y."/>
            <person name="Liu J."/>
            <person name="Shao H."/>
            <person name="Ye R."/>
            <person name="Li L."/>
            <person name="Wei W."/>
            <person name="Wang X."/>
            <person name="Wang C."/>
            <person name="Huo Q."/>
            <person name="Li W."/>
            <person name="Guo W."/>
            <person name="Chen H."/>
            <person name="Chen S."/>
            <person name="Zhou L."/>
            <person name="Zhou L."/>
            <person name="Ni X."/>
            <person name="Tian J."/>
            <person name="Zhou Y."/>
            <person name="Sheng Y."/>
            <person name="Liu T."/>
            <person name="Pan Y."/>
            <person name="Xia L."/>
            <person name="Li J."/>
            <person name="Zhao F."/>
            <person name="Cao W."/>
        </authorList>
    </citation>
    <scope>NUCLEOTIDE SEQUENCE</scope>
    <source>
        <strain evidence="2">Rsan-2018</strain>
        <tissue evidence="2">Larvae</tissue>
    </source>
</reference>